<feature type="domain" description="Exocyst complex component Sec10-like alpha-helical bundle" evidence="8">
    <location>
        <begin position="190"/>
        <end position="401"/>
    </location>
</feature>
<comment type="similarity">
    <text evidence="1">Belongs to the SEC10 family.</text>
</comment>
<dbReference type="Pfam" id="PF07393">
    <property type="entry name" value="Sec10_HB"/>
    <property type="match status" value="2"/>
</dbReference>
<evidence type="ECO:0000256" key="1">
    <source>
        <dbReference type="ARBA" id="ARBA00006572"/>
    </source>
</evidence>
<evidence type="ECO:0000313" key="10">
    <source>
        <dbReference type="EMBL" id="KRZ73862.1"/>
    </source>
</evidence>
<dbReference type="InterPro" id="IPR048625">
    <property type="entry name" value="Sec10_N"/>
</dbReference>
<evidence type="ECO:0000256" key="4">
    <source>
        <dbReference type="ARBA" id="ARBA00022483"/>
    </source>
</evidence>
<dbReference type="PANTHER" id="PTHR12100:SF0">
    <property type="entry name" value="EXOCYST COMPLEX COMPONENT 5"/>
    <property type="match status" value="1"/>
</dbReference>
<dbReference type="PANTHER" id="PTHR12100">
    <property type="entry name" value="SEC10"/>
    <property type="match status" value="1"/>
</dbReference>
<dbReference type="InterPro" id="IPR009976">
    <property type="entry name" value="Sec10-like"/>
</dbReference>
<evidence type="ECO:0000256" key="7">
    <source>
        <dbReference type="SAM" id="Coils"/>
    </source>
</evidence>
<keyword evidence="5 7" id="KW-0175">Coiled coil</keyword>
<evidence type="ECO:0000313" key="11">
    <source>
        <dbReference type="Proteomes" id="UP000054843"/>
    </source>
</evidence>
<feature type="domain" description="Exocyst complex component Sec10 N-terminal" evidence="9">
    <location>
        <begin position="74"/>
        <end position="179"/>
    </location>
</feature>
<keyword evidence="4" id="KW-0268">Exocytosis</keyword>
<keyword evidence="3" id="KW-0813">Transport</keyword>
<dbReference type="GO" id="GO:0006893">
    <property type="term" value="P:Golgi to plasma membrane transport"/>
    <property type="evidence" value="ECO:0007669"/>
    <property type="project" value="TreeGrafter"/>
</dbReference>
<sequence length="703" mass="80381">MHGKYEKKTHRHNIYPIPTPLYRTLPSIVMLRTYAEDLESDAFNAEEYVERLAWRLTGPSGGDKIDAVFLNAALEEEISNLQILFDQCQGKIRNLENQCREEEETFCAALEKLVSENEIADGKLKTLNERVNSVAARVVHLGDQLQSVTAPRARAFEAYQLMVHFNEFLSDQPLESETFTDPDKLVEAGEVIYKLHVVAMELPKEKYEAVQTRIAYKYDELEKMLIEEFVRHHHANAKLKMKQIANVLSQFNGYSQAIDAYVEQCQWQSFRGGDLFTDIWNLLQKHDPVINDVFPNPQQVMSKLILNIYHGKLQGYVRSKLSNASDPELYLSSLYDLFQKNNKLVDKMTAELVCCPEKDFILMLVNTVFSKYLPDYIKIETNYLHDQCKSILQKFYEKNGHVKKSGFSGSGDKYFTRNEISFSSLWCANDLSENVRQILDILMQYLCREHLEYAVDLAINAIQSNESQGVKDFLNILRQTAAISHLLEKQIDDSVSALLKNSSQSTSCLEHAKSLLETIETKLDKGVDKMLTTIVGHVRFILTTEQKKQEFKPEEDDNNGAEIPLCSSACSMACKYLSQQIAIMNESLDGSNLENTLTELVVRFHRVIVDHIYQFQYNSQGAMLLLCDVSEYRKVVSELNIPIAKKLFVTLHALCNLLIVSSDHLLSACSSNTLEHFDKSILMNFVQLRADCKASRLLSLFQT</sequence>
<evidence type="ECO:0000256" key="2">
    <source>
        <dbReference type="ARBA" id="ARBA00017524"/>
    </source>
</evidence>
<dbReference type="GO" id="GO:0000145">
    <property type="term" value="C:exocyst"/>
    <property type="evidence" value="ECO:0007669"/>
    <property type="project" value="TreeGrafter"/>
</dbReference>
<evidence type="ECO:0000259" key="8">
    <source>
        <dbReference type="Pfam" id="PF07393"/>
    </source>
</evidence>
<evidence type="ECO:0000256" key="5">
    <source>
        <dbReference type="ARBA" id="ARBA00023054"/>
    </source>
</evidence>
<evidence type="ECO:0000256" key="3">
    <source>
        <dbReference type="ARBA" id="ARBA00022448"/>
    </source>
</evidence>
<dbReference type="InterPro" id="IPR048627">
    <property type="entry name" value="Sec10_HB"/>
</dbReference>
<proteinExistence type="inferred from homology"/>
<comment type="caution">
    <text evidence="10">The sequence shown here is derived from an EMBL/GenBank/DDBJ whole genome shotgun (WGS) entry which is preliminary data.</text>
</comment>
<dbReference type="AlphaFoldDB" id="A0A0V1MPY9"/>
<name>A0A0V1MPY9_9BILA</name>
<gene>
    <name evidence="10" type="primary">sec10</name>
    <name evidence="10" type="ORF">T10_10703</name>
</gene>
<feature type="domain" description="Exocyst complex component Sec10-like alpha-helical bundle" evidence="8">
    <location>
        <begin position="428"/>
        <end position="695"/>
    </location>
</feature>
<evidence type="ECO:0000259" key="9">
    <source>
        <dbReference type="Pfam" id="PF20667"/>
    </source>
</evidence>
<protein>
    <recommendedName>
        <fullName evidence="2">Exocyst complex component 5</fullName>
    </recommendedName>
    <alternativeName>
        <fullName evidence="6">Exocyst complex component Sec10</fullName>
    </alternativeName>
</protein>
<reference evidence="10 11" key="1">
    <citation type="submission" date="2015-01" db="EMBL/GenBank/DDBJ databases">
        <title>Evolution of Trichinella species and genotypes.</title>
        <authorList>
            <person name="Korhonen P.K."/>
            <person name="Edoardo P."/>
            <person name="Giuseppe L.R."/>
            <person name="Gasser R.B."/>
        </authorList>
    </citation>
    <scope>NUCLEOTIDE SEQUENCE [LARGE SCALE GENOMIC DNA]</scope>
    <source>
        <strain evidence="10">ISS1980</strain>
    </source>
</reference>
<accession>A0A0V1MPY9</accession>
<feature type="coiled-coil region" evidence="7">
    <location>
        <begin position="71"/>
        <end position="130"/>
    </location>
</feature>
<dbReference type="EMBL" id="JYDO01000057">
    <property type="protein sequence ID" value="KRZ73862.1"/>
    <property type="molecule type" value="Genomic_DNA"/>
</dbReference>
<organism evidence="10 11">
    <name type="scientific">Trichinella papuae</name>
    <dbReference type="NCBI Taxonomy" id="268474"/>
    <lineage>
        <taxon>Eukaryota</taxon>
        <taxon>Metazoa</taxon>
        <taxon>Ecdysozoa</taxon>
        <taxon>Nematoda</taxon>
        <taxon>Enoplea</taxon>
        <taxon>Dorylaimia</taxon>
        <taxon>Trichinellida</taxon>
        <taxon>Trichinellidae</taxon>
        <taxon>Trichinella</taxon>
    </lineage>
</organism>
<dbReference type="Proteomes" id="UP000054843">
    <property type="component" value="Unassembled WGS sequence"/>
</dbReference>
<dbReference type="Pfam" id="PF20667">
    <property type="entry name" value="Sec10_N"/>
    <property type="match status" value="1"/>
</dbReference>
<dbReference type="GO" id="GO:0006887">
    <property type="term" value="P:exocytosis"/>
    <property type="evidence" value="ECO:0007669"/>
    <property type="project" value="UniProtKB-KW"/>
</dbReference>
<keyword evidence="11" id="KW-1185">Reference proteome</keyword>
<evidence type="ECO:0000256" key="6">
    <source>
        <dbReference type="ARBA" id="ARBA00031471"/>
    </source>
</evidence>